<evidence type="ECO:0000313" key="3">
    <source>
        <dbReference type="Proteomes" id="UP001205105"/>
    </source>
</evidence>
<evidence type="ECO:0000313" key="2">
    <source>
        <dbReference type="EMBL" id="KAI7835240.1"/>
    </source>
</evidence>
<feature type="non-terminal residue" evidence="2">
    <location>
        <position position="1"/>
    </location>
</feature>
<proteinExistence type="predicted"/>
<dbReference type="Proteomes" id="UP001205105">
    <property type="component" value="Unassembled WGS sequence"/>
</dbReference>
<feature type="non-terminal residue" evidence="2">
    <location>
        <position position="58"/>
    </location>
</feature>
<keyword evidence="1" id="KW-1133">Transmembrane helix</keyword>
<comment type="caution">
    <text evidence="2">The sequence shown here is derived from an EMBL/GenBank/DDBJ whole genome shotgun (WGS) entry which is preliminary data.</text>
</comment>
<accession>A0AAD5DC48</accession>
<dbReference type="AlphaFoldDB" id="A0AAD5DC48"/>
<keyword evidence="3" id="KW-1185">Reference proteome</keyword>
<name>A0AAD5DC48_9CHLO</name>
<feature type="transmembrane region" description="Helical" evidence="1">
    <location>
        <begin position="30"/>
        <end position="51"/>
    </location>
</feature>
<reference evidence="2" key="1">
    <citation type="submission" date="2020-11" db="EMBL/GenBank/DDBJ databases">
        <title>Chlorella ohadii genome sequencing and assembly.</title>
        <authorList>
            <person name="Murik O."/>
            <person name="Treves H."/>
            <person name="Kedem I."/>
            <person name="Shotland Y."/>
            <person name="Kaplan A."/>
        </authorList>
    </citation>
    <scope>NUCLEOTIDE SEQUENCE</scope>
    <source>
        <strain evidence="2">1</strain>
    </source>
</reference>
<sequence length="58" mass="6186">VLPNDPELVDILARNGVDISVSEGEQQGNYVALLGNLLFPIIAFAGLFLLFRRAGDGS</sequence>
<organism evidence="2 3">
    <name type="scientific">Chlorella ohadii</name>
    <dbReference type="NCBI Taxonomy" id="2649997"/>
    <lineage>
        <taxon>Eukaryota</taxon>
        <taxon>Viridiplantae</taxon>
        <taxon>Chlorophyta</taxon>
        <taxon>core chlorophytes</taxon>
        <taxon>Trebouxiophyceae</taxon>
        <taxon>Chlorellales</taxon>
        <taxon>Chlorellaceae</taxon>
        <taxon>Chlorella clade</taxon>
        <taxon>Chlorella</taxon>
    </lineage>
</organism>
<protein>
    <submittedName>
        <fullName evidence="2">Uncharacterized protein</fullName>
    </submittedName>
</protein>
<gene>
    <name evidence="2" type="ORF">COHA_010858</name>
</gene>
<evidence type="ECO:0000256" key="1">
    <source>
        <dbReference type="SAM" id="Phobius"/>
    </source>
</evidence>
<dbReference type="EMBL" id="JADXDR010000443">
    <property type="protein sequence ID" value="KAI7835240.1"/>
    <property type="molecule type" value="Genomic_DNA"/>
</dbReference>
<keyword evidence="1" id="KW-0812">Transmembrane</keyword>
<keyword evidence="1" id="KW-0472">Membrane</keyword>